<proteinExistence type="predicted"/>
<name>A0AA38WHZ7_9ASTR</name>
<dbReference type="PANTHER" id="PTHR46142">
    <property type="match status" value="1"/>
</dbReference>
<dbReference type="SUPFAM" id="SSF54593">
    <property type="entry name" value="Glyoxalase/Bleomycin resistance protein/Dihydroxybiphenyl dioxygenase"/>
    <property type="match status" value="1"/>
</dbReference>
<evidence type="ECO:0000259" key="1">
    <source>
        <dbReference type="PROSITE" id="PS51819"/>
    </source>
</evidence>
<reference evidence="2" key="1">
    <citation type="submission" date="2023-03" db="EMBL/GenBank/DDBJ databases">
        <title>Chromosome-scale reference genome and RAD-based genetic map of yellow starthistle (Centaurea solstitialis) reveal putative structural variation and QTLs associated with invader traits.</title>
        <authorList>
            <person name="Reatini B."/>
            <person name="Cang F.A."/>
            <person name="Jiang Q."/>
            <person name="Mckibben M.T.W."/>
            <person name="Barker M.S."/>
            <person name="Rieseberg L.H."/>
            <person name="Dlugosch K.M."/>
        </authorList>
    </citation>
    <scope>NUCLEOTIDE SEQUENCE</scope>
    <source>
        <strain evidence="2">CAN-66</strain>
        <tissue evidence="2">Leaf</tissue>
    </source>
</reference>
<organism evidence="2 3">
    <name type="scientific">Centaurea solstitialis</name>
    <name type="common">yellow star-thistle</name>
    <dbReference type="NCBI Taxonomy" id="347529"/>
    <lineage>
        <taxon>Eukaryota</taxon>
        <taxon>Viridiplantae</taxon>
        <taxon>Streptophyta</taxon>
        <taxon>Embryophyta</taxon>
        <taxon>Tracheophyta</taxon>
        <taxon>Spermatophyta</taxon>
        <taxon>Magnoliopsida</taxon>
        <taxon>eudicotyledons</taxon>
        <taxon>Gunneridae</taxon>
        <taxon>Pentapetalae</taxon>
        <taxon>asterids</taxon>
        <taxon>campanulids</taxon>
        <taxon>Asterales</taxon>
        <taxon>Asteraceae</taxon>
        <taxon>Carduoideae</taxon>
        <taxon>Cardueae</taxon>
        <taxon>Centaureinae</taxon>
        <taxon>Centaurea</taxon>
    </lineage>
</organism>
<accession>A0AA38WHZ7</accession>
<dbReference type="PANTHER" id="PTHR46142:SF13">
    <property type="entry name" value="LACTOYLGLUTATHIONE LYASE_GLYOXALASE I FAMILY PROTEIN"/>
    <property type="match status" value="1"/>
</dbReference>
<dbReference type="AlphaFoldDB" id="A0AA38WHZ7"/>
<evidence type="ECO:0000313" key="3">
    <source>
        <dbReference type="Proteomes" id="UP001172457"/>
    </source>
</evidence>
<sequence>MMKEIDVINGGGLEIIEEDVEEEIWSSSSHDQLPLLSLNHVSFICKSVSRSVKFYQEVLGFVLIRRPSSFDFQGCLDMGLAYIC</sequence>
<keyword evidence="3" id="KW-1185">Reference proteome</keyword>
<dbReference type="Proteomes" id="UP001172457">
    <property type="component" value="Chromosome 2"/>
</dbReference>
<dbReference type="InterPro" id="IPR004360">
    <property type="entry name" value="Glyas_Fos-R_dOase_dom"/>
</dbReference>
<dbReference type="PROSITE" id="PS51819">
    <property type="entry name" value="VOC"/>
    <property type="match status" value="1"/>
</dbReference>
<dbReference type="InterPro" id="IPR029068">
    <property type="entry name" value="Glyas_Bleomycin-R_OHBP_Dase"/>
</dbReference>
<evidence type="ECO:0000313" key="2">
    <source>
        <dbReference type="EMBL" id="KAJ9561617.1"/>
    </source>
</evidence>
<dbReference type="EMBL" id="JARYMX010000002">
    <property type="protein sequence ID" value="KAJ9561617.1"/>
    <property type="molecule type" value="Genomic_DNA"/>
</dbReference>
<feature type="domain" description="VOC" evidence="1">
    <location>
        <begin position="37"/>
        <end position="84"/>
    </location>
</feature>
<dbReference type="Pfam" id="PF00903">
    <property type="entry name" value="Glyoxalase"/>
    <property type="match status" value="1"/>
</dbReference>
<protein>
    <recommendedName>
        <fullName evidence="1">VOC domain-containing protein</fullName>
    </recommendedName>
</protein>
<comment type="caution">
    <text evidence="2">The sequence shown here is derived from an EMBL/GenBank/DDBJ whole genome shotgun (WGS) entry which is preliminary data.</text>
</comment>
<gene>
    <name evidence="2" type="ORF">OSB04_006777</name>
</gene>
<dbReference type="Gene3D" id="3.10.180.10">
    <property type="entry name" value="2,3-Dihydroxybiphenyl 1,2-Dioxygenase, domain 1"/>
    <property type="match status" value="1"/>
</dbReference>
<dbReference type="InterPro" id="IPR037523">
    <property type="entry name" value="VOC_core"/>
</dbReference>